<evidence type="ECO:0000256" key="1">
    <source>
        <dbReference type="SAM" id="MobiDB-lite"/>
    </source>
</evidence>
<comment type="caution">
    <text evidence="2">The sequence shown here is derived from an EMBL/GenBank/DDBJ whole genome shotgun (WGS) entry which is preliminary data.</text>
</comment>
<protein>
    <submittedName>
        <fullName evidence="2">Uncharacterized protein</fullName>
    </submittedName>
</protein>
<name>A0A8H7UYH4_9FUNG</name>
<gene>
    <name evidence="2" type="ORF">INT47_006593</name>
</gene>
<dbReference type="OrthoDB" id="2209747at2759"/>
<evidence type="ECO:0000313" key="2">
    <source>
        <dbReference type="EMBL" id="KAG2195144.1"/>
    </source>
</evidence>
<evidence type="ECO:0000313" key="3">
    <source>
        <dbReference type="Proteomes" id="UP000603453"/>
    </source>
</evidence>
<keyword evidence="3" id="KW-1185">Reference proteome</keyword>
<dbReference type="Proteomes" id="UP000603453">
    <property type="component" value="Unassembled WGS sequence"/>
</dbReference>
<dbReference type="AlphaFoldDB" id="A0A8H7UYH4"/>
<reference evidence="2" key="1">
    <citation type="submission" date="2020-12" db="EMBL/GenBank/DDBJ databases">
        <title>Metabolic potential, ecology and presence of endohyphal bacteria is reflected in genomic diversity of Mucoromycotina.</title>
        <authorList>
            <person name="Muszewska A."/>
            <person name="Okrasinska A."/>
            <person name="Steczkiewicz K."/>
            <person name="Drgas O."/>
            <person name="Orlowska M."/>
            <person name="Perlinska-Lenart U."/>
            <person name="Aleksandrzak-Piekarczyk T."/>
            <person name="Szatraj K."/>
            <person name="Zielenkiewicz U."/>
            <person name="Pilsyk S."/>
            <person name="Malc E."/>
            <person name="Mieczkowski P."/>
            <person name="Kruszewska J.S."/>
            <person name="Biernat P."/>
            <person name="Pawlowska J."/>
        </authorList>
    </citation>
    <scope>NUCLEOTIDE SEQUENCE</scope>
    <source>
        <strain evidence="2">WA0000017839</strain>
    </source>
</reference>
<feature type="region of interest" description="Disordered" evidence="1">
    <location>
        <begin position="37"/>
        <end position="93"/>
    </location>
</feature>
<organism evidence="2 3">
    <name type="scientific">Mucor saturninus</name>
    <dbReference type="NCBI Taxonomy" id="64648"/>
    <lineage>
        <taxon>Eukaryota</taxon>
        <taxon>Fungi</taxon>
        <taxon>Fungi incertae sedis</taxon>
        <taxon>Mucoromycota</taxon>
        <taxon>Mucoromycotina</taxon>
        <taxon>Mucoromycetes</taxon>
        <taxon>Mucorales</taxon>
        <taxon>Mucorineae</taxon>
        <taxon>Mucoraceae</taxon>
        <taxon>Mucor</taxon>
    </lineage>
</organism>
<feature type="compositionally biased region" description="Basic and acidic residues" evidence="1">
    <location>
        <begin position="38"/>
        <end position="52"/>
    </location>
</feature>
<accession>A0A8H7UYH4</accession>
<sequence>MGCCISHCKVSTIEVVLDENGVARRVPAGQGTHLIRTMPDKETRMERKEPTRPSEMSNLSRPQAAYYPANMMSSPFPPSKKVHPHIVVSEEKV</sequence>
<dbReference type="EMBL" id="JAEPRD010000178">
    <property type="protein sequence ID" value="KAG2195144.1"/>
    <property type="molecule type" value="Genomic_DNA"/>
</dbReference>
<proteinExistence type="predicted"/>